<evidence type="ECO:0000256" key="11">
    <source>
        <dbReference type="ARBA" id="ARBA00037877"/>
    </source>
</evidence>
<evidence type="ECO:0000256" key="10">
    <source>
        <dbReference type="ARBA" id="ARBA00023136"/>
    </source>
</evidence>
<evidence type="ECO:0000256" key="7">
    <source>
        <dbReference type="ARBA" id="ARBA00022848"/>
    </source>
</evidence>
<evidence type="ECO:0000256" key="4">
    <source>
        <dbReference type="ARBA" id="ARBA00022692"/>
    </source>
</evidence>
<evidence type="ECO:0000313" key="16">
    <source>
        <dbReference type="EMBL" id="CAD5231303.1"/>
    </source>
</evidence>
<evidence type="ECO:0000313" key="17">
    <source>
        <dbReference type="Proteomes" id="UP000614601"/>
    </source>
</evidence>
<evidence type="ECO:0000259" key="15">
    <source>
        <dbReference type="PROSITE" id="PS50255"/>
    </source>
</evidence>
<evidence type="ECO:0000256" key="3">
    <source>
        <dbReference type="ARBA" id="ARBA00022617"/>
    </source>
</evidence>
<dbReference type="FunFam" id="3.10.120.10:FF:000002">
    <property type="entry name" value="Cytochrome b5 type B"/>
    <property type="match status" value="1"/>
</dbReference>
<keyword evidence="3 14" id="KW-0349">Heme</keyword>
<dbReference type="SMART" id="SM01117">
    <property type="entry name" value="Cyt-b5"/>
    <property type="match status" value="1"/>
</dbReference>
<keyword evidence="8" id="KW-0249">Electron transport</keyword>
<dbReference type="InterPro" id="IPR036400">
    <property type="entry name" value="Cyt_B5-like_heme/steroid_sf"/>
</dbReference>
<evidence type="ECO:0000256" key="13">
    <source>
        <dbReference type="ARBA" id="ARBA00039806"/>
    </source>
</evidence>
<keyword evidence="14" id="KW-1133">Transmembrane helix</keyword>
<keyword evidence="10 14" id="KW-0472">Membrane</keyword>
<evidence type="ECO:0000256" key="6">
    <source>
        <dbReference type="ARBA" id="ARBA00022824"/>
    </source>
</evidence>
<keyword evidence="17" id="KW-1185">Reference proteome</keyword>
<dbReference type="AlphaFoldDB" id="A0A811LT87"/>
<protein>
    <recommendedName>
        <fullName evidence="13">Cytochrome b5</fullName>
    </recommendedName>
</protein>
<proteinExistence type="inferred from homology"/>
<dbReference type="GO" id="GO:0020037">
    <property type="term" value="F:heme binding"/>
    <property type="evidence" value="ECO:0007669"/>
    <property type="project" value="UniProtKB-UniRule"/>
</dbReference>
<feature type="transmembrane region" description="Helical" evidence="14">
    <location>
        <begin position="108"/>
        <end position="125"/>
    </location>
</feature>
<dbReference type="PANTHER" id="PTHR19359">
    <property type="entry name" value="CYTOCHROME B5"/>
    <property type="match status" value="1"/>
</dbReference>
<dbReference type="Proteomes" id="UP000783686">
    <property type="component" value="Unassembled WGS sequence"/>
</dbReference>
<dbReference type="InterPro" id="IPR001199">
    <property type="entry name" value="Cyt_B5-like_heme/steroid-bd"/>
</dbReference>
<keyword evidence="2" id="KW-0813">Transport</keyword>
<accession>A0A811LT87</accession>
<organism evidence="16 17">
    <name type="scientific">Bursaphelenchus okinawaensis</name>
    <dbReference type="NCBI Taxonomy" id="465554"/>
    <lineage>
        <taxon>Eukaryota</taxon>
        <taxon>Metazoa</taxon>
        <taxon>Ecdysozoa</taxon>
        <taxon>Nematoda</taxon>
        <taxon>Chromadorea</taxon>
        <taxon>Rhabditida</taxon>
        <taxon>Tylenchina</taxon>
        <taxon>Tylenchomorpha</taxon>
        <taxon>Aphelenchoidea</taxon>
        <taxon>Aphelenchoididae</taxon>
        <taxon>Bursaphelenchus</taxon>
    </lineage>
</organism>
<sequence length="126" mass="14385">MTEKFTRAEVAEHNSNKDVWMIIGNKVFDVTKFLDEHPGGCEVLLEKAGEDRTEAFEDIGHSSDARTLKEDYLVGEIVDEEKWQYSYDKKPTGHETADKNGQHPLETYVFPVVVVAILGLLYYLFS</sequence>
<keyword evidence="7" id="KW-0492">Microsome</keyword>
<dbReference type="InterPro" id="IPR050668">
    <property type="entry name" value="Cytochrome_b5"/>
</dbReference>
<gene>
    <name evidence="16" type="ORF">BOKJ2_LOCUS14574</name>
</gene>
<dbReference type="Proteomes" id="UP000614601">
    <property type="component" value="Unassembled WGS sequence"/>
</dbReference>
<keyword evidence="5 14" id="KW-0479">Metal-binding</keyword>
<dbReference type="PANTHER" id="PTHR19359:SF150">
    <property type="entry name" value="CYTOCHROME B5"/>
    <property type="match status" value="1"/>
</dbReference>
<evidence type="ECO:0000256" key="5">
    <source>
        <dbReference type="ARBA" id="ARBA00022723"/>
    </source>
</evidence>
<keyword evidence="6" id="KW-0256">Endoplasmic reticulum</keyword>
<dbReference type="EMBL" id="CAJFCW020000006">
    <property type="protein sequence ID" value="CAG9128684.1"/>
    <property type="molecule type" value="Genomic_DNA"/>
</dbReference>
<feature type="domain" description="Cytochrome b5 heme-binding" evidence="15">
    <location>
        <begin position="2"/>
        <end position="78"/>
    </location>
</feature>
<dbReference type="PROSITE" id="PS50255">
    <property type="entry name" value="CYTOCHROME_B5_2"/>
    <property type="match status" value="1"/>
</dbReference>
<evidence type="ECO:0000256" key="14">
    <source>
        <dbReference type="RuleBase" id="RU362121"/>
    </source>
</evidence>
<dbReference type="SUPFAM" id="SSF55856">
    <property type="entry name" value="Cytochrome b5-like heme/steroid binding domain"/>
    <property type="match status" value="1"/>
</dbReference>
<name>A0A811LT87_9BILA</name>
<dbReference type="EMBL" id="CAJFDH010000006">
    <property type="protein sequence ID" value="CAD5231303.1"/>
    <property type="molecule type" value="Genomic_DNA"/>
</dbReference>
<evidence type="ECO:0000256" key="9">
    <source>
        <dbReference type="ARBA" id="ARBA00023004"/>
    </source>
</evidence>
<keyword evidence="9 14" id="KW-0408">Iron</keyword>
<reference evidence="16" key="1">
    <citation type="submission" date="2020-09" db="EMBL/GenBank/DDBJ databases">
        <authorList>
            <person name="Kikuchi T."/>
        </authorList>
    </citation>
    <scope>NUCLEOTIDE SEQUENCE</scope>
    <source>
        <strain evidence="16">SH1</strain>
    </source>
</reference>
<keyword evidence="4 14" id="KW-0812">Transmembrane</keyword>
<evidence type="ECO:0000256" key="12">
    <source>
        <dbReference type="ARBA" id="ARBA00038168"/>
    </source>
</evidence>
<dbReference type="GO" id="GO:0046872">
    <property type="term" value="F:metal ion binding"/>
    <property type="evidence" value="ECO:0007669"/>
    <property type="project" value="UniProtKB-UniRule"/>
</dbReference>
<dbReference type="InterPro" id="IPR018506">
    <property type="entry name" value="Cyt_B5_heme-BS"/>
</dbReference>
<dbReference type="Pfam" id="PF00173">
    <property type="entry name" value="Cyt-b5"/>
    <property type="match status" value="1"/>
</dbReference>
<dbReference type="Gene3D" id="3.10.120.10">
    <property type="entry name" value="Cytochrome b5-like heme/steroid binding domain"/>
    <property type="match status" value="1"/>
</dbReference>
<dbReference type="PROSITE" id="PS00191">
    <property type="entry name" value="CYTOCHROME_B5_1"/>
    <property type="match status" value="1"/>
</dbReference>
<dbReference type="OrthoDB" id="260519at2759"/>
<evidence type="ECO:0000256" key="8">
    <source>
        <dbReference type="ARBA" id="ARBA00022982"/>
    </source>
</evidence>
<dbReference type="GO" id="GO:0005789">
    <property type="term" value="C:endoplasmic reticulum membrane"/>
    <property type="evidence" value="ECO:0007669"/>
    <property type="project" value="UniProtKB-SubCell"/>
</dbReference>
<evidence type="ECO:0000256" key="2">
    <source>
        <dbReference type="ARBA" id="ARBA00022448"/>
    </source>
</evidence>
<dbReference type="PRINTS" id="PR00363">
    <property type="entry name" value="CYTOCHROMEB5"/>
</dbReference>
<evidence type="ECO:0000256" key="1">
    <source>
        <dbReference type="ARBA" id="ARBA00004131"/>
    </source>
</evidence>
<comment type="caution">
    <text evidence="16">The sequence shown here is derived from an EMBL/GenBank/DDBJ whole genome shotgun (WGS) entry which is preliminary data.</text>
</comment>
<comment type="subcellular location">
    <subcellularLocation>
        <location evidence="1">Endoplasmic reticulum membrane</location>
        <topology evidence="1">Single-pass membrane protein</topology>
        <orientation evidence="1">Cytoplasmic side</orientation>
    </subcellularLocation>
    <subcellularLocation>
        <location evidence="11">Microsome membrane</location>
        <topology evidence="11">Single-pass membrane protein</topology>
        <orientation evidence="11">Cytoplasmic side</orientation>
    </subcellularLocation>
</comment>
<comment type="similarity">
    <text evidence="12 14">Belongs to the cytochrome b5 family.</text>
</comment>